<evidence type="ECO:0000256" key="2">
    <source>
        <dbReference type="SAM" id="MobiDB-lite"/>
    </source>
</evidence>
<dbReference type="InterPro" id="IPR031591">
    <property type="entry name" value="CCDC106"/>
</dbReference>
<dbReference type="Pfam" id="PF15794">
    <property type="entry name" value="CCDC106"/>
    <property type="match status" value="1"/>
</dbReference>
<accession>A0A3B5K134</accession>
<reference evidence="3" key="2">
    <citation type="submission" date="2025-08" db="UniProtKB">
        <authorList>
            <consortium name="Ensembl"/>
        </authorList>
    </citation>
    <scope>IDENTIFICATION</scope>
</reference>
<feature type="region of interest" description="Disordered" evidence="2">
    <location>
        <begin position="204"/>
        <end position="246"/>
    </location>
</feature>
<reference evidence="3" key="3">
    <citation type="submission" date="2025-09" db="UniProtKB">
        <authorList>
            <consortium name="Ensembl"/>
        </authorList>
    </citation>
    <scope>IDENTIFICATION</scope>
</reference>
<feature type="compositionally biased region" description="Low complexity" evidence="2">
    <location>
        <begin position="473"/>
        <end position="484"/>
    </location>
</feature>
<dbReference type="AlphaFoldDB" id="A0A3B5K134"/>
<dbReference type="Ensembl" id="ENSTRUT00000057767.2">
    <property type="protein sequence ID" value="ENSTRUP00000049146.2"/>
    <property type="gene ID" value="ENSTRUG00000005838.3"/>
</dbReference>
<evidence type="ECO:0000313" key="3">
    <source>
        <dbReference type="Ensembl" id="ENSTRUP00000049146.2"/>
    </source>
</evidence>
<dbReference type="InParanoid" id="A0A3B5K134"/>
<keyword evidence="1" id="KW-0175">Coiled coil</keyword>
<feature type="compositionally biased region" description="Gly residues" evidence="2">
    <location>
        <begin position="208"/>
        <end position="222"/>
    </location>
</feature>
<feature type="compositionally biased region" description="Basic and acidic residues" evidence="2">
    <location>
        <begin position="359"/>
        <end position="373"/>
    </location>
</feature>
<feature type="region of interest" description="Disordered" evidence="2">
    <location>
        <begin position="464"/>
        <end position="484"/>
    </location>
</feature>
<dbReference type="GO" id="GO:0005654">
    <property type="term" value="C:nucleoplasm"/>
    <property type="evidence" value="ECO:0007669"/>
    <property type="project" value="TreeGrafter"/>
</dbReference>
<feature type="compositionally biased region" description="Polar residues" evidence="2">
    <location>
        <begin position="151"/>
        <end position="160"/>
    </location>
</feature>
<dbReference type="GeneTree" id="ENSGT00980000202909"/>
<gene>
    <name evidence="3" type="primary">ccdc106a</name>
</gene>
<feature type="coiled-coil region" evidence="1">
    <location>
        <begin position="81"/>
        <end position="108"/>
    </location>
</feature>
<evidence type="ECO:0000256" key="1">
    <source>
        <dbReference type="SAM" id="Coils"/>
    </source>
</evidence>
<feature type="compositionally biased region" description="Basic residues" evidence="2">
    <location>
        <begin position="383"/>
        <end position="392"/>
    </location>
</feature>
<dbReference type="PANTHER" id="PTHR16477">
    <property type="entry name" value="COILED-COIL DOMAIN-CONTAINING PROTEIN 106"/>
    <property type="match status" value="1"/>
</dbReference>
<protein>
    <submittedName>
        <fullName evidence="3">Coiled-coil domain-containing protein 106-like</fullName>
    </submittedName>
</protein>
<evidence type="ECO:0000313" key="4">
    <source>
        <dbReference type="Proteomes" id="UP000005226"/>
    </source>
</evidence>
<reference evidence="3 4" key="1">
    <citation type="journal article" date="2011" name="Genome Biol. Evol.">
        <title>Integration of the genetic map and genome assembly of fugu facilitates insights into distinct features of genome evolution in teleosts and mammals.</title>
        <authorList>
            <person name="Kai W."/>
            <person name="Kikuchi K."/>
            <person name="Tohari S."/>
            <person name="Chew A.K."/>
            <person name="Tay A."/>
            <person name="Fujiwara A."/>
            <person name="Hosoya S."/>
            <person name="Suetake H."/>
            <person name="Naruse K."/>
            <person name="Brenner S."/>
            <person name="Suzuki Y."/>
            <person name="Venkatesh B."/>
        </authorList>
    </citation>
    <scope>NUCLEOTIDE SEQUENCE [LARGE SCALE GENOMIC DNA]</scope>
</reference>
<dbReference type="STRING" id="31033.ENSTRUP00000049146"/>
<name>A0A3B5K134_TAKRU</name>
<proteinExistence type="predicted"/>
<feature type="compositionally biased region" description="Low complexity" evidence="2">
    <location>
        <begin position="223"/>
        <end position="232"/>
    </location>
</feature>
<feature type="compositionally biased region" description="Polar residues" evidence="2">
    <location>
        <begin position="8"/>
        <end position="23"/>
    </location>
</feature>
<dbReference type="PANTHER" id="PTHR16477:SF3">
    <property type="entry name" value="COILED-COIL DOMAIN CONTAINING 106B ISOFORM 1-RELATED"/>
    <property type="match status" value="1"/>
</dbReference>
<sequence length="484" mass="53036">MEDGNRTDAASTSKSHGGSIHLQSLKNEDTYEIAIPYEENSFEQQGFFTQNDQNFDEASSSAGPSPINNSYMVITNLRTQLQISLEKNSWLQKRIEDLEEERDFLRCQLDRFIFSTKSHGQEPGQSQYSNGYEPRRFTWRARREDERPAEQQKSNSQHFSSRPFIQRRPGPPTMTPPKSHVPSQLTSQLVSINALFNSAQSQSLLQGHGHGASAGGGGGGSGQRSSMSEMSGHGSVGPGNTGHPQLRFTKTGAEARVSFLLAEPLSLVGESGEYLEQDAYLDEEELISGEDVLSDVTINSNRPPVKRRRLYRAPRERQRGGTCLKWLVFLTTIPVVTIFPPRLHSERCCWRAAALQEDPPHVPAPEKHVEGLSDPRGGPQHGGLHHAHRRAAAGRPGEGGGGRGVRPVQGEAAGLRAAMLHGSGRGDAQQGAGAEEEQPAAAHLLQVQTLRGGGFCLWTSHPRAPTRWRRSRSSAASPSRTVSR</sequence>
<feature type="region of interest" description="Disordered" evidence="2">
    <location>
        <begin position="359"/>
        <end position="408"/>
    </location>
</feature>
<keyword evidence="4" id="KW-1185">Reference proteome</keyword>
<organism evidence="3 4">
    <name type="scientific">Takifugu rubripes</name>
    <name type="common">Japanese pufferfish</name>
    <name type="synonym">Fugu rubripes</name>
    <dbReference type="NCBI Taxonomy" id="31033"/>
    <lineage>
        <taxon>Eukaryota</taxon>
        <taxon>Metazoa</taxon>
        <taxon>Chordata</taxon>
        <taxon>Craniata</taxon>
        <taxon>Vertebrata</taxon>
        <taxon>Euteleostomi</taxon>
        <taxon>Actinopterygii</taxon>
        <taxon>Neopterygii</taxon>
        <taxon>Teleostei</taxon>
        <taxon>Neoteleostei</taxon>
        <taxon>Acanthomorphata</taxon>
        <taxon>Eupercaria</taxon>
        <taxon>Tetraodontiformes</taxon>
        <taxon>Tetradontoidea</taxon>
        <taxon>Tetraodontidae</taxon>
        <taxon>Takifugu</taxon>
    </lineage>
</organism>
<dbReference type="Proteomes" id="UP000005226">
    <property type="component" value="Chromosome 7"/>
</dbReference>
<feature type="region of interest" description="Disordered" evidence="2">
    <location>
        <begin position="1"/>
        <end position="23"/>
    </location>
</feature>
<feature type="region of interest" description="Disordered" evidence="2">
    <location>
        <begin position="142"/>
        <end position="185"/>
    </location>
</feature>